<evidence type="ECO:0000313" key="2">
    <source>
        <dbReference type="EMBL" id="NVP03273.1"/>
    </source>
</evidence>
<evidence type="ECO:0000313" key="3">
    <source>
        <dbReference type="Proteomes" id="UP000533429"/>
    </source>
</evidence>
<sequence length="127" mass="14177">MVNDKKARLRIILRTDVIAGGLFMLPLIMAIFPDSYFKITINNDLPLITWSLGLMAWSALIVWIVRLRGIKRVDVIVSVLLLTSGLTCAIFILCLAFGLGIFSAGIAPLIVSYLSRFHVNKIKNFLE</sequence>
<accession>A0A850QYY9</accession>
<feature type="transmembrane region" description="Helical" evidence="1">
    <location>
        <begin position="77"/>
        <end position="110"/>
    </location>
</feature>
<name>A0A850QYY9_PHODD</name>
<keyword evidence="1" id="KW-0472">Membrane</keyword>
<organism evidence="2 3">
    <name type="scientific">Photobacterium damselae subsp. damselae</name>
    <name type="common">Listonella damsela</name>
    <dbReference type="NCBI Taxonomy" id="85581"/>
    <lineage>
        <taxon>Bacteria</taxon>
        <taxon>Pseudomonadati</taxon>
        <taxon>Pseudomonadota</taxon>
        <taxon>Gammaproteobacteria</taxon>
        <taxon>Vibrionales</taxon>
        <taxon>Vibrionaceae</taxon>
        <taxon>Photobacterium</taxon>
    </lineage>
</organism>
<feature type="transmembrane region" description="Helical" evidence="1">
    <location>
        <begin position="12"/>
        <end position="32"/>
    </location>
</feature>
<dbReference type="Proteomes" id="UP000533429">
    <property type="component" value="Unassembled WGS sequence"/>
</dbReference>
<comment type="caution">
    <text evidence="2">The sequence shown here is derived from an EMBL/GenBank/DDBJ whole genome shotgun (WGS) entry which is preliminary data.</text>
</comment>
<dbReference type="AlphaFoldDB" id="A0A850QYY9"/>
<proteinExistence type="predicted"/>
<keyword evidence="1" id="KW-1133">Transmembrane helix</keyword>
<dbReference type="EMBL" id="JABXOR010001551">
    <property type="protein sequence ID" value="NVP03273.1"/>
    <property type="molecule type" value="Genomic_DNA"/>
</dbReference>
<evidence type="ECO:0000256" key="1">
    <source>
        <dbReference type="SAM" id="Phobius"/>
    </source>
</evidence>
<keyword evidence="1" id="KW-0812">Transmembrane</keyword>
<gene>
    <name evidence="2" type="ORF">HWA77_23995</name>
</gene>
<reference evidence="2 3" key="1">
    <citation type="submission" date="2020-06" db="EMBL/GenBank/DDBJ databases">
        <title>Photobacterium damselae subsp. damselae comparative genomics.</title>
        <authorList>
            <person name="Osorio C.R."/>
        </authorList>
    </citation>
    <scope>NUCLEOTIDE SEQUENCE [LARGE SCALE GENOMIC DNA]</scope>
    <source>
        <strain evidence="2 3">TW250/03</strain>
    </source>
</reference>
<protein>
    <submittedName>
        <fullName evidence="2">Uncharacterized protein</fullName>
    </submittedName>
</protein>
<feature type="transmembrane region" description="Helical" evidence="1">
    <location>
        <begin position="47"/>
        <end position="65"/>
    </location>
</feature>